<dbReference type="InterPro" id="IPR051601">
    <property type="entry name" value="Serine_prot/Carboxylest_S33"/>
</dbReference>
<reference evidence="3" key="1">
    <citation type="submission" date="2019-03" db="EMBL/GenBank/DDBJ databases">
        <title>Long read genome sequence of the mycoparasitic Pythium oligandrum ATCC 38472 isolated from sugarbeet rhizosphere.</title>
        <authorList>
            <person name="Gaulin E."/>
        </authorList>
    </citation>
    <scope>NUCLEOTIDE SEQUENCE</scope>
    <source>
        <strain evidence="3">ATCC 38472_TT</strain>
    </source>
</reference>
<dbReference type="PANTHER" id="PTHR43248:SF3">
    <property type="entry name" value="AB HYDROLASE-1 DOMAIN-CONTAINING PROTEIN"/>
    <property type="match status" value="1"/>
</dbReference>
<accession>A0A8K1C202</accession>
<gene>
    <name evidence="3" type="ORF">Poli38472_014753</name>
</gene>
<dbReference type="PANTHER" id="PTHR43248">
    <property type="entry name" value="2-SUCCINYL-6-HYDROXY-2,4-CYCLOHEXADIENE-1-CARBOXYLATE SYNTHASE"/>
    <property type="match status" value="1"/>
</dbReference>
<dbReference type="Proteomes" id="UP000794436">
    <property type="component" value="Unassembled WGS sequence"/>
</dbReference>
<evidence type="ECO:0000313" key="4">
    <source>
        <dbReference type="Proteomes" id="UP000794436"/>
    </source>
</evidence>
<comment type="caution">
    <text evidence="3">The sequence shown here is derived from an EMBL/GenBank/DDBJ whole genome shotgun (WGS) entry which is preliminary data.</text>
</comment>
<evidence type="ECO:0000256" key="1">
    <source>
        <dbReference type="ARBA" id="ARBA00010088"/>
    </source>
</evidence>
<dbReference type="SUPFAM" id="SSF53474">
    <property type="entry name" value="alpha/beta-Hydrolases"/>
    <property type="match status" value="1"/>
</dbReference>
<proteinExistence type="inferred from homology"/>
<keyword evidence="4" id="KW-1185">Reference proteome</keyword>
<dbReference type="OrthoDB" id="427735at2759"/>
<evidence type="ECO:0000313" key="3">
    <source>
        <dbReference type="EMBL" id="TMW54982.1"/>
    </source>
</evidence>
<dbReference type="EMBL" id="SPLM01000151">
    <property type="protein sequence ID" value="TMW54982.1"/>
    <property type="molecule type" value="Genomic_DNA"/>
</dbReference>
<protein>
    <recommendedName>
        <fullName evidence="5">AB hydrolase-1 domain-containing protein</fullName>
    </recommendedName>
</protein>
<dbReference type="Gene3D" id="3.40.50.1820">
    <property type="entry name" value="alpha/beta hydrolase"/>
    <property type="match status" value="1"/>
</dbReference>
<sequence>MLQGGPGASSVNLENSMTELYMRLNGTTSVYTMDHRGTGRSALLKCEAAEAFSAGSPGGAEVDMREVANCVKDVLYQIEGQTAAFSVTSAAKDIEFLVNGLNQDEDVFVYGASYGTYLTERLMHLAPSIVKGYILDGVLAEEKGNFAHFGSIREEPAQYFGQLCDQDKVCRSKYGSDVPVDQAMYDAWFETYETLDAAAIGDNACADLLTTREDIMPSWVLGTYFSTLFSIGDVSKRAGIPAVLQMVRRCNDADVVTLRALTAAQGMTLFDVLTQAGPLQPFDEVNGISFLLMHLIKHSELWLYPTPKWEVETALVEQSVFGTFYTVDYAWHCVLSGNASDPSCPALLELGQQRTVPVNYSSVELTKFSYERDEYFGKTAAIPKDTSVMVMSGKLDFQTVHSWAVDQYEKMQGDNKLLVEFEYGPHCSGIAPSTAGDTTGCGVRIIASFVKQMGDIDLTDLSCLDELPAINFDVDEDLKQYIASLQTGPQGKHKQLKKKHHVKSA</sequence>
<organism evidence="3 4">
    <name type="scientific">Pythium oligandrum</name>
    <name type="common">Mycoparasitic fungus</name>
    <dbReference type="NCBI Taxonomy" id="41045"/>
    <lineage>
        <taxon>Eukaryota</taxon>
        <taxon>Sar</taxon>
        <taxon>Stramenopiles</taxon>
        <taxon>Oomycota</taxon>
        <taxon>Peronosporomycetes</taxon>
        <taxon>Pythiales</taxon>
        <taxon>Pythiaceae</taxon>
        <taxon>Pythium</taxon>
    </lineage>
</organism>
<comment type="similarity">
    <text evidence="1">Belongs to the peptidase S33 family.</text>
</comment>
<evidence type="ECO:0000256" key="2">
    <source>
        <dbReference type="ARBA" id="ARBA00022801"/>
    </source>
</evidence>
<dbReference type="GO" id="GO:0016787">
    <property type="term" value="F:hydrolase activity"/>
    <property type="evidence" value="ECO:0007669"/>
    <property type="project" value="UniProtKB-KW"/>
</dbReference>
<name>A0A8K1C202_PYTOL</name>
<evidence type="ECO:0008006" key="5">
    <source>
        <dbReference type="Google" id="ProtNLM"/>
    </source>
</evidence>
<dbReference type="InterPro" id="IPR029058">
    <property type="entry name" value="AB_hydrolase_fold"/>
</dbReference>
<dbReference type="AlphaFoldDB" id="A0A8K1C202"/>
<keyword evidence="2" id="KW-0378">Hydrolase</keyword>